<reference evidence="2 3" key="1">
    <citation type="submission" date="2024-11" db="EMBL/GenBank/DDBJ databases">
        <authorList>
            <person name="Lucas J.A."/>
        </authorList>
    </citation>
    <scope>NUCLEOTIDE SEQUENCE [LARGE SCALE GENOMIC DNA]</scope>
    <source>
        <strain evidence="2 3">Z 5.4</strain>
    </source>
</reference>
<evidence type="ECO:0000313" key="2">
    <source>
        <dbReference type="EMBL" id="MFK9091142.1"/>
    </source>
</evidence>
<sequence length="107" mass="12054">MNWKSFFLGTTIGLIGGYVTKEILSQKTNVSPEKVLEHVKKQFKQNGPISGSWIHMTAEPYEKQQINYRVYKGGISKNNNGANEQYEFIADASTGTILDLRRLAEVS</sequence>
<evidence type="ECO:0000313" key="3">
    <source>
        <dbReference type="Proteomes" id="UP001623041"/>
    </source>
</evidence>
<dbReference type="Pfam" id="PF03413">
    <property type="entry name" value="PepSY"/>
    <property type="match status" value="1"/>
</dbReference>
<comment type="caution">
    <text evidence="2">The sequence shown here is derived from an EMBL/GenBank/DDBJ whole genome shotgun (WGS) entry which is preliminary data.</text>
</comment>
<evidence type="ECO:0000259" key="1">
    <source>
        <dbReference type="Pfam" id="PF03413"/>
    </source>
</evidence>
<organism evidence="2 3">
    <name type="scientific">Bacillus salipaludis</name>
    <dbReference type="NCBI Taxonomy" id="2547811"/>
    <lineage>
        <taxon>Bacteria</taxon>
        <taxon>Bacillati</taxon>
        <taxon>Bacillota</taxon>
        <taxon>Bacilli</taxon>
        <taxon>Bacillales</taxon>
        <taxon>Bacillaceae</taxon>
        <taxon>Bacillus</taxon>
    </lineage>
</organism>
<dbReference type="RefSeq" id="WP_406579832.1">
    <property type="nucleotide sequence ID" value="NZ_JBJHQH010000004.1"/>
</dbReference>
<feature type="domain" description="PepSY" evidence="1">
    <location>
        <begin position="30"/>
        <end position="99"/>
    </location>
</feature>
<dbReference type="InterPro" id="IPR025711">
    <property type="entry name" value="PepSY"/>
</dbReference>
<gene>
    <name evidence="2" type="ORF">ACJEBI_06580</name>
</gene>
<dbReference type="Proteomes" id="UP001623041">
    <property type="component" value="Unassembled WGS sequence"/>
</dbReference>
<protein>
    <submittedName>
        <fullName evidence="2">PepSY domain-containing protein</fullName>
    </submittedName>
</protein>
<name>A0ABW8RCE9_9BACI</name>
<keyword evidence="3" id="KW-1185">Reference proteome</keyword>
<proteinExistence type="predicted"/>
<accession>A0ABW8RCE9</accession>
<dbReference type="EMBL" id="JBJHQH010000004">
    <property type="protein sequence ID" value="MFK9091142.1"/>
    <property type="molecule type" value="Genomic_DNA"/>
</dbReference>